<feature type="transmembrane region" description="Helical" evidence="1">
    <location>
        <begin position="27"/>
        <end position="50"/>
    </location>
</feature>
<proteinExistence type="predicted"/>
<dbReference type="Proteomes" id="UP001217044">
    <property type="component" value="Chromosome"/>
</dbReference>
<dbReference type="RefSeq" id="WP_273988779.1">
    <property type="nucleotide sequence ID" value="NZ_BAABQT010000012.1"/>
</dbReference>
<evidence type="ECO:0000313" key="3">
    <source>
        <dbReference type="Proteomes" id="UP001217044"/>
    </source>
</evidence>
<protein>
    <submittedName>
        <fullName evidence="2">Uncharacterized protein</fullName>
    </submittedName>
</protein>
<feature type="transmembrane region" description="Helical" evidence="1">
    <location>
        <begin position="77"/>
        <end position="97"/>
    </location>
</feature>
<keyword evidence="1" id="KW-1133">Transmembrane helix</keyword>
<sequence length="131" mass="13801">MTDSLMESLTDTPTETPAQAAAIRAGWTITTVILGALLLTSLTSLLVTLFSGRGSAGQIRFLLEAALCWNVYRGHGWARALLVLMLLGTGALLLSAGNPFSTVLGVVPLLGAAALCFVPQVNAYFRYASKM</sequence>
<reference evidence="2 3" key="1">
    <citation type="submission" date="2022-12" db="EMBL/GenBank/DDBJ databases">
        <title>Genome Sequence of Deinococcus aquaticus Type Strain PB314.</title>
        <authorList>
            <person name="Albert C."/>
            <person name="Hill J."/>
            <person name="Boren L."/>
            <person name="Scholz-Ng S."/>
            <person name="Fatema N."/>
            <person name="Grosso R."/>
            <person name="Soboslay E."/>
            <person name="Tuohy J."/>
        </authorList>
    </citation>
    <scope>NUCLEOTIDE SEQUENCE [LARGE SCALE GENOMIC DNA]</scope>
    <source>
        <strain evidence="2 3">PB-314</strain>
    </source>
</reference>
<keyword evidence="1" id="KW-0812">Transmembrane</keyword>
<dbReference type="EMBL" id="CP115165">
    <property type="protein sequence ID" value="WDA58625.1"/>
    <property type="molecule type" value="Genomic_DNA"/>
</dbReference>
<keyword evidence="3" id="KW-1185">Reference proteome</keyword>
<gene>
    <name evidence="2" type="ORF">M8445_14980</name>
</gene>
<name>A0ABY7V1L9_9DEIO</name>
<accession>A0ABY7V1L9</accession>
<organism evidence="2 3">
    <name type="scientific">Deinococcus aquaticus</name>
    <dbReference type="NCBI Taxonomy" id="328692"/>
    <lineage>
        <taxon>Bacteria</taxon>
        <taxon>Thermotogati</taxon>
        <taxon>Deinococcota</taxon>
        <taxon>Deinococci</taxon>
        <taxon>Deinococcales</taxon>
        <taxon>Deinococcaceae</taxon>
        <taxon>Deinococcus</taxon>
    </lineage>
</organism>
<evidence type="ECO:0000256" key="1">
    <source>
        <dbReference type="SAM" id="Phobius"/>
    </source>
</evidence>
<feature type="transmembrane region" description="Helical" evidence="1">
    <location>
        <begin position="103"/>
        <end position="125"/>
    </location>
</feature>
<evidence type="ECO:0000313" key="2">
    <source>
        <dbReference type="EMBL" id="WDA58625.1"/>
    </source>
</evidence>
<keyword evidence="1" id="KW-0472">Membrane</keyword>